<proteinExistence type="predicted"/>
<dbReference type="Proteomes" id="UP000092445">
    <property type="component" value="Unassembled WGS sequence"/>
</dbReference>
<dbReference type="VEuPathDB" id="VectorBase:GPAI047427"/>
<reference evidence="2" key="2">
    <citation type="submission" date="2020-05" db="UniProtKB">
        <authorList>
            <consortium name="EnsemblMetazoa"/>
        </authorList>
    </citation>
    <scope>IDENTIFICATION</scope>
    <source>
        <strain evidence="2">IAEA</strain>
    </source>
</reference>
<evidence type="ECO:0000313" key="3">
    <source>
        <dbReference type="Proteomes" id="UP000092445"/>
    </source>
</evidence>
<protein>
    <submittedName>
        <fullName evidence="2">Uncharacterized protein</fullName>
    </submittedName>
</protein>
<name>A0A1B0AJ37_GLOPL</name>
<dbReference type="AlphaFoldDB" id="A0A1B0AJ37"/>
<feature type="region of interest" description="Disordered" evidence="1">
    <location>
        <begin position="39"/>
        <end position="79"/>
    </location>
</feature>
<accession>A0A1B0AJ37</accession>
<organism evidence="2 3">
    <name type="scientific">Glossina pallidipes</name>
    <name type="common">Tsetse fly</name>
    <dbReference type="NCBI Taxonomy" id="7398"/>
    <lineage>
        <taxon>Eukaryota</taxon>
        <taxon>Metazoa</taxon>
        <taxon>Ecdysozoa</taxon>
        <taxon>Arthropoda</taxon>
        <taxon>Hexapoda</taxon>
        <taxon>Insecta</taxon>
        <taxon>Pterygota</taxon>
        <taxon>Neoptera</taxon>
        <taxon>Endopterygota</taxon>
        <taxon>Diptera</taxon>
        <taxon>Brachycera</taxon>
        <taxon>Muscomorpha</taxon>
        <taxon>Hippoboscoidea</taxon>
        <taxon>Glossinidae</taxon>
        <taxon>Glossina</taxon>
    </lineage>
</organism>
<feature type="compositionally biased region" description="Basic and acidic residues" evidence="1">
    <location>
        <begin position="41"/>
        <end position="61"/>
    </location>
</feature>
<evidence type="ECO:0000256" key="1">
    <source>
        <dbReference type="SAM" id="MobiDB-lite"/>
    </source>
</evidence>
<evidence type="ECO:0000313" key="2">
    <source>
        <dbReference type="EnsemblMetazoa" id="GPAI047427-PA"/>
    </source>
</evidence>
<reference evidence="3" key="1">
    <citation type="submission" date="2014-03" db="EMBL/GenBank/DDBJ databases">
        <authorList>
            <person name="Aksoy S."/>
            <person name="Warren W."/>
            <person name="Wilson R.K."/>
        </authorList>
    </citation>
    <scope>NUCLEOTIDE SEQUENCE [LARGE SCALE GENOMIC DNA]</scope>
    <source>
        <strain evidence="3">IAEA</strain>
    </source>
</reference>
<keyword evidence="3" id="KW-1185">Reference proteome</keyword>
<sequence length="416" mass="47708">MSSKWVNENDNNISKINTKIFPSCVNEDDNNIEETMDNDYEEHQSDKNEEDICHCDDKDGGEVGSDTDDDASTAGSVTNTKSFDLNRSNWINKAWPKFYNTMKDAILNVVGAEPDDNLIVQSDPDDDDMITDEDDSNVRSTTLDWINKSWPKFYNPLKDAILDVVGAESDDNLIVQSDPDDDDMITEEDDSNVKSTTLDWINKAWPKFYNPLKDAILDVVGAESNDSLIIKSDTDDAAIIANEKDSNVRSTTSSVTNTKLSHSNWNDCTNEACKNYCKSVKEVILKYRNMSMQEKLKIEENAKFLYEKMRSEEDRNIDWCDLTLQQKMPILWTSLCEENLSDDPIDNFKQFYVRNAPRSTNTSMRELQEKSLIVWETMDTKQRLPFKVQAFISKVVKGEANIEDTDDLRRFLEITQ</sequence>
<dbReference type="EnsemblMetazoa" id="GPAI047427-RA">
    <property type="protein sequence ID" value="GPAI047427-PA"/>
    <property type="gene ID" value="GPAI047427"/>
</dbReference>